<keyword evidence="3" id="KW-1185">Reference proteome</keyword>
<comment type="caution">
    <text evidence="2">The sequence shown here is derived from an EMBL/GenBank/DDBJ whole genome shotgun (WGS) entry which is preliminary data.</text>
</comment>
<dbReference type="PANTHER" id="PTHR43433">
    <property type="entry name" value="HYDROLASE, ALPHA/BETA FOLD FAMILY PROTEIN"/>
    <property type="match status" value="1"/>
</dbReference>
<name>A0A9N9AW72_9GLOM</name>
<dbReference type="EMBL" id="CAJVPS010001561">
    <property type="protein sequence ID" value="CAG8543059.1"/>
    <property type="molecule type" value="Genomic_DNA"/>
</dbReference>
<feature type="domain" description="AB hydrolase-1" evidence="1">
    <location>
        <begin position="36"/>
        <end position="281"/>
    </location>
</feature>
<dbReference type="AlphaFoldDB" id="A0A9N9AW72"/>
<dbReference type="InterPro" id="IPR050471">
    <property type="entry name" value="AB_hydrolase"/>
</dbReference>
<dbReference type="InterPro" id="IPR000073">
    <property type="entry name" value="AB_hydrolase_1"/>
</dbReference>
<dbReference type="OrthoDB" id="19657at2759"/>
<accession>A0A9N9AW72</accession>
<organism evidence="2 3">
    <name type="scientific">Ambispora leptoticha</name>
    <dbReference type="NCBI Taxonomy" id="144679"/>
    <lineage>
        <taxon>Eukaryota</taxon>
        <taxon>Fungi</taxon>
        <taxon>Fungi incertae sedis</taxon>
        <taxon>Mucoromycota</taxon>
        <taxon>Glomeromycotina</taxon>
        <taxon>Glomeromycetes</taxon>
        <taxon>Archaeosporales</taxon>
        <taxon>Ambisporaceae</taxon>
        <taxon>Ambispora</taxon>
    </lineage>
</organism>
<reference evidence="2" key="1">
    <citation type="submission" date="2021-06" db="EMBL/GenBank/DDBJ databases">
        <authorList>
            <person name="Kallberg Y."/>
            <person name="Tangrot J."/>
            <person name="Rosling A."/>
        </authorList>
    </citation>
    <scope>NUCLEOTIDE SEQUENCE</scope>
    <source>
        <strain evidence="2">FL130A</strain>
    </source>
</reference>
<dbReference type="InterPro" id="IPR029058">
    <property type="entry name" value="AB_hydrolase_fold"/>
</dbReference>
<dbReference type="PANTHER" id="PTHR43433:SF5">
    <property type="entry name" value="AB HYDROLASE-1 DOMAIN-CONTAINING PROTEIN"/>
    <property type="match status" value="1"/>
</dbReference>
<evidence type="ECO:0000313" key="2">
    <source>
        <dbReference type="EMBL" id="CAG8543059.1"/>
    </source>
</evidence>
<proteinExistence type="predicted"/>
<evidence type="ECO:0000313" key="3">
    <source>
        <dbReference type="Proteomes" id="UP000789508"/>
    </source>
</evidence>
<sequence length="312" mass="35173">MTSNYCRKGHVEVARQNEKNPIKIYYEIHGNGPKKLLFIMGLSTSCVSWSHQVKYFGSHKDYQICVFDNRGIGWSGNDIFNVPPGFYSTSQMADDTFDLLDHLSWTSKVHLVGVSMGGMIAQEMAYARPEYFQSLCLTSTHAGGCVPPLTGVLTIMRSMFIRDRHKKIPIMIKLLFPPSWLDSPAPSGSSFETNKAHLMEELRRQIQLTNPTTLTGSVGQIAAVLSHGVSRERLIQIRENIPRILVITGTWDNLVNPKNSYYLGEELQADLQIFEGSGHALPTEQAERYNMALEDHFRKAEMISLNRPVVIL</sequence>
<evidence type="ECO:0000259" key="1">
    <source>
        <dbReference type="Pfam" id="PF00561"/>
    </source>
</evidence>
<dbReference type="SUPFAM" id="SSF53474">
    <property type="entry name" value="alpha/beta-Hydrolases"/>
    <property type="match status" value="1"/>
</dbReference>
<protein>
    <submittedName>
        <fullName evidence="2">6662_t:CDS:1</fullName>
    </submittedName>
</protein>
<dbReference type="Gene3D" id="3.40.50.1820">
    <property type="entry name" value="alpha/beta hydrolase"/>
    <property type="match status" value="1"/>
</dbReference>
<gene>
    <name evidence="2" type="ORF">ALEPTO_LOCUS5505</name>
</gene>
<dbReference type="Proteomes" id="UP000789508">
    <property type="component" value="Unassembled WGS sequence"/>
</dbReference>
<dbReference type="Pfam" id="PF00561">
    <property type="entry name" value="Abhydrolase_1"/>
    <property type="match status" value="1"/>
</dbReference>